<dbReference type="PROSITE" id="PS51831">
    <property type="entry name" value="HD"/>
    <property type="match status" value="1"/>
</dbReference>
<keyword evidence="3" id="KW-1185">Reference proteome</keyword>
<dbReference type="GO" id="GO:0006203">
    <property type="term" value="P:dGTP catabolic process"/>
    <property type="evidence" value="ECO:0007669"/>
    <property type="project" value="TreeGrafter"/>
</dbReference>
<accession>A0A1C0AD48</accession>
<comment type="caution">
    <text evidence="2">The sequence shown here is derived from an EMBL/GenBank/DDBJ whole genome shotgun (WGS) entry which is preliminary data.</text>
</comment>
<dbReference type="GO" id="GO:0008832">
    <property type="term" value="F:dGTPase activity"/>
    <property type="evidence" value="ECO:0007669"/>
    <property type="project" value="TreeGrafter"/>
</dbReference>
<sequence length="420" mass="48961">MKEKVFKDPVHNFVYVYDQVILDLIDSKEMQRLRRIKQLGISYVTYHGAEHSRFAHSLGTYEVMRKIISKLARKGELVLSEKEELLCKVTALLHDIGHGPFSHSLESVFGGNHELWSKRIIAGDSEVNKILAEVSPDFPNEVVQVLDGKHPNKLIASLISSQIDADRMDYLLRDSQATGVIYGNFDLDRIIRVMKPTEGQVLFREAGMHSIEAYILARYAMYWQVYFHPTNRSGEIILKKIFERVVDLYEAGFDFYLPESLRNILRGEINLVDYLRLDDSLILTLFQEWRDCSDQILADLSSRILDRRLLKRIECEDKDGLYERLIPLFEKVGINPKYYLVIDHPYHIPYDYYQPEDEHSKNPIYLQSKNGSIKELSQLSDPVKAIAGKREVMYNLYYPRELILEGQGQEYEEIRQILGY</sequence>
<dbReference type="Pfam" id="PF01966">
    <property type="entry name" value="HD"/>
    <property type="match status" value="1"/>
</dbReference>
<name>A0A1C0AD48_9FIRM</name>
<dbReference type="OrthoDB" id="9803619at2"/>
<dbReference type="EMBL" id="LWDV01000005">
    <property type="protein sequence ID" value="OCL28546.1"/>
    <property type="molecule type" value="Genomic_DNA"/>
</dbReference>
<dbReference type="RefSeq" id="WP_068714720.1">
    <property type="nucleotide sequence ID" value="NZ_LWDV01000005.1"/>
</dbReference>
<dbReference type="CDD" id="cd00077">
    <property type="entry name" value="HDc"/>
    <property type="match status" value="1"/>
</dbReference>
<dbReference type="AlphaFoldDB" id="A0A1C0AD48"/>
<dbReference type="SMART" id="SM00471">
    <property type="entry name" value="HDc"/>
    <property type="match status" value="1"/>
</dbReference>
<protein>
    <recommendedName>
        <fullName evidence="1">HD domain-containing protein</fullName>
    </recommendedName>
</protein>
<reference evidence="3" key="1">
    <citation type="submission" date="2016-07" db="EMBL/GenBank/DDBJ databases">
        <authorList>
            <person name="Florea S."/>
            <person name="Webb J.S."/>
            <person name="Jaromczyk J."/>
            <person name="Schardl C.L."/>
        </authorList>
    </citation>
    <scope>NUCLEOTIDE SEQUENCE [LARGE SCALE GENOMIC DNA]</scope>
    <source>
        <strain evidence="3">Z6</strain>
    </source>
</reference>
<reference evidence="2 3" key="2">
    <citation type="submission" date="2016-08" db="EMBL/GenBank/DDBJ databases">
        <title>Orenia metallireducens sp. nov. strain Z6, a Novel Metal-reducing Firmicute from the Deep Subsurface.</title>
        <authorList>
            <person name="Maxim B.I."/>
            <person name="Kenneth K."/>
            <person name="Flynn T.M."/>
            <person name="Oloughlin E.J."/>
            <person name="Locke R.A."/>
            <person name="Weber J.R."/>
            <person name="Egan S.M."/>
            <person name="Mackie R.I."/>
            <person name="Cann I.K."/>
        </authorList>
    </citation>
    <scope>NUCLEOTIDE SEQUENCE [LARGE SCALE GENOMIC DNA]</scope>
    <source>
        <strain evidence="2 3">Z6</strain>
    </source>
</reference>
<gene>
    <name evidence="2" type="ORF">U472_01280</name>
</gene>
<evidence type="ECO:0000313" key="3">
    <source>
        <dbReference type="Proteomes" id="UP000093514"/>
    </source>
</evidence>
<dbReference type="Pfam" id="PF19276">
    <property type="entry name" value="HD_assoc_2"/>
    <property type="match status" value="1"/>
</dbReference>
<feature type="domain" description="HD" evidence="1">
    <location>
        <begin position="53"/>
        <end position="171"/>
    </location>
</feature>
<evidence type="ECO:0000313" key="2">
    <source>
        <dbReference type="EMBL" id="OCL28546.1"/>
    </source>
</evidence>
<organism evidence="2 3">
    <name type="scientific">Orenia metallireducens</name>
    <dbReference type="NCBI Taxonomy" id="1413210"/>
    <lineage>
        <taxon>Bacteria</taxon>
        <taxon>Bacillati</taxon>
        <taxon>Bacillota</taxon>
        <taxon>Clostridia</taxon>
        <taxon>Halanaerobiales</taxon>
        <taxon>Halobacteroidaceae</taxon>
        <taxon>Orenia</taxon>
    </lineage>
</organism>
<dbReference type="InterPro" id="IPR003607">
    <property type="entry name" value="HD/PDEase_dom"/>
</dbReference>
<dbReference type="Gene3D" id="1.10.3210.10">
    <property type="entry name" value="Hypothetical protein af1432"/>
    <property type="match status" value="1"/>
</dbReference>
<dbReference type="Proteomes" id="UP000093514">
    <property type="component" value="Unassembled WGS sequence"/>
</dbReference>
<dbReference type="PANTHER" id="PTHR11373">
    <property type="entry name" value="DEOXYNUCLEOSIDE TRIPHOSPHATE TRIPHOSPHOHYDROLASE"/>
    <property type="match status" value="1"/>
</dbReference>
<dbReference type="InterPro" id="IPR050135">
    <property type="entry name" value="dGTPase-like"/>
</dbReference>
<evidence type="ECO:0000259" key="1">
    <source>
        <dbReference type="PROSITE" id="PS51831"/>
    </source>
</evidence>
<proteinExistence type="predicted"/>
<dbReference type="InterPro" id="IPR006674">
    <property type="entry name" value="HD_domain"/>
</dbReference>
<dbReference type="SUPFAM" id="SSF109604">
    <property type="entry name" value="HD-domain/PDEase-like"/>
    <property type="match status" value="1"/>
</dbReference>
<dbReference type="InterPro" id="IPR045509">
    <property type="entry name" value="HD_assoc_2"/>
</dbReference>
<dbReference type="PANTHER" id="PTHR11373:SF4">
    <property type="entry name" value="DEOXYNUCLEOSIDE TRIPHOSPHATE TRIPHOSPHOHYDROLASE SAMHD1"/>
    <property type="match status" value="1"/>
</dbReference>